<gene>
    <name evidence="1" type="ORF">JAAARDRAFT_666553</name>
</gene>
<dbReference type="InParanoid" id="A0A067PUI0"/>
<dbReference type="EMBL" id="KL197717">
    <property type="protein sequence ID" value="KDQ58404.1"/>
    <property type="molecule type" value="Genomic_DNA"/>
</dbReference>
<name>A0A067PUI0_9AGAM</name>
<dbReference type="AlphaFoldDB" id="A0A067PUI0"/>
<keyword evidence="2" id="KW-1185">Reference proteome</keyword>
<dbReference type="HOGENOM" id="CLU_1731734_0_0_1"/>
<accession>A0A067PUI0</accession>
<evidence type="ECO:0000313" key="2">
    <source>
        <dbReference type="Proteomes" id="UP000027265"/>
    </source>
</evidence>
<protein>
    <submittedName>
        <fullName evidence="1">Uncharacterized protein</fullName>
    </submittedName>
</protein>
<reference evidence="2" key="1">
    <citation type="journal article" date="2014" name="Proc. Natl. Acad. Sci. U.S.A.">
        <title>Extensive sampling of basidiomycete genomes demonstrates inadequacy of the white-rot/brown-rot paradigm for wood decay fungi.</title>
        <authorList>
            <person name="Riley R."/>
            <person name="Salamov A.A."/>
            <person name="Brown D.W."/>
            <person name="Nagy L.G."/>
            <person name="Floudas D."/>
            <person name="Held B.W."/>
            <person name="Levasseur A."/>
            <person name="Lombard V."/>
            <person name="Morin E."/>
            <person name="Otillar R."/>
            <person name="Lindquist E.A."/>
            <person name="Sun H."/>
            <person name="LaButti K.M."/>
            <person name="Schmutz J."/>
            <person name="Jabbour D."/>
            <person name="Luo H."/>
            <person name="Baker S.E."/>
            <person name="Pisabarro A.G."/>
            <person name="Walton J.D."/>
            <person name="Blanchette R.A."/>
            <person name="Henrissat B."/>
            <person name="Martin F."/>
            <person name="Cullen D."/>
            <person name="Hibbett D.S."/>
            <person name="Grigoriev I.V."/>
        </authorList>
    </citation>
    <scope>NUCLEOTIDE SEQUENCE [LARGE SCALE GENOMIC DNA]</scope>
    <source>
        <strain evidence="2">MUCL 33604</strain>
    </source>
</reference>
<dbReference type="Proteomes" id="UP000027265">
    <property type="component" value="Unassembled WGS sequence"/>
</dbReference>
<organism evidence="1 2">
    <name type="scientific">Jaapia argillacea MUCL 33604</name>
    <dbReference type="NCBI Taxonomy" id="933084"/>
    <lineage>
        <taxon>Eukaryota</taxon>
        <taxon>Fungi</taxon>
        <taxon>Dikarya</taxon>
        <taxon>Basidiomycota</taxon>
        <taxon>Agaricomycotina</taxon>
        <taxon>Agaricomycetes</taxon>
        <taxon>Agaricomycetidae</taxon>
        <taxon>Jaapiales</taxon>
        <taxon>Jaapiaceae</taxon>
        <taxon>Jaapia</taxon>
    </lineage>
</organism>
<evidence type="ECO:0000313" key="1">
    <source>
        <dbReference type="EMBL" id="KDQ58404.1"/>
    </source>
</evidence>
<proteinExistence type="predicted"/>
<sequence length="151" mass="17304">MTSILEGLCALVLRCNQRGSQPIRGLLRYGGGGCVRRLDGPRSARSPSLSWRYRRDGSFKDLCATYVRREARGQRVSCCRGRFEICDRLFWTIYRMPDSSLALKRRHGEFLAYIPFTREPGSRLSAIALAMRVYPGTQVWRRRSGSRQGLI</sequence>